<dbReference type="EMBL" id="CCYA01000192">
    <property type="protein sequence ID" value="CEH12893.1"/>
    <property type="molecule type" value="Genomic_DNA"/>
</dbReference>
<evidence type="ECO:0000313" key="2">
    <source>
        <dbReference type="Proteomes" id="UP000054845"/>
    </source>
</evidence>
<keyword evidence="2" id="KW-1185">Reference proteome</keyword>
<evidence type="ECO:0000313" key="1">
    <source>
        <dbReference type="EMBL" id="CEH12893.1"/>
    </source>
</evidence>
<dbReference type="Proteomes" id="UP000054845">
    <property type="component" value="Unassembled WGS sequence"/>
</dbReference>
<reference evidence="1 2" key="1">
    <citation type="submission" date="2014-09" db="EMBL/GenBank/DDBJ databases">
        <authorList>
            <person name="Magalhaes I.L.F."/>
            <person name="Oliveira U."/>
            <person name="Santos F.R."/>
            <person name="Vidigal T.H.D.A."/>
            <person name="Brescovit A.D."/>
            <person name="Santos A.J."/>
        </authorList>
    </citation>
    <scope>NUCLEOTIDE SEQUENCE [LARGE SCALE GENOMIC DNA]</scope>
</reference>
<sequence length="60" mass="7012">MTEEAENFLLARAHSKHELRHGKRVKRPRVTKLLRAANLISLWSFARMTDAVVQIDVRDE</sequence>
<proteinExistence type="predicted"/>
<protein>
    <submittedName>
        <fullName evidence="1">Uncharacterized protein</fullName>
    </submittedName>
</protein>
<dbReference type="AlphaFoldDB" id="A0A0P1BC64"/>
<accession>A0A0P1BC64</accession>
<organism evidence="1 2">
    <name type="scientific">Ceraceosorus bombacis</name>
    <dbReference type="NCBI Taxonomy" id="401625"/>
    <lineage>
        <taxon>Eukaryota</taxon>
        <taxon>Fungi</taxon>
        <taxon>Dikarya</taxon>
        <taxon>Basidiomycota</taxon>
        <taxon>Ustilaginomycotina</taxon>
        <taxon>Exobasidiomycetes</taxon>
        <taxon>Ceraceosorales</taxon>
        <taxon>Ceraceosoraceae</taxon>
        <taxon>Ceraceosorus</taxon>
    </lineage>
</organism>
<name>A0A0P1BC64_9BASI</name>